<dbReference type="Gene3D" id="3.90.79.10">
    <property type="entry name" value="Nucleoside Triphosphate Pyrophosphohydrolase"/>
    <property type="match status" value="1"/>
</dbReference>
<evidence type="ECO:0008006" key="10">
    <source>
        <dbReference type="Google" id="ProtNLM"/>
    </source>
</evidence>
<dbReference type="PANTHER" id="PTHR12318:SF0">
    <property type="entry name" value="ACYL-COENZYME A DIPHOSPHATASE NUDT19"/>
    <property type="match status" value="1"/>
</dbReference>
<comment type="similarity">
    <text evidence="3">Belongs to the Nudix hydrolase family.</text>
</comment>
<sequence>MLKKPIRNAASMIVLARDASKSSRFDYKILTFTRSEKTSIFDNTLCFPGGQLHDSDESPSWTSFFKHNKVPSEQLRRRTEVTKPFIYDPQGNNKIEREISLRLAAIRETFEELGIALCSPASDTSKSSPFSDYFHSKDCDIPFWQKQVHNSHETLMNFCDQFGVVPNITGVYERSVWLSPIFKKILKRFTTAVFITMLDSVPECHPEEHEVHDYLWLTPDEIYKGQQNDKLFLPPHLFYELHRFLDCTSIDEIAKYAKQRDGQSLPLIYPIFYILKDSLAMVFPGDDLYPKNIYFYEKNYDTRRFSDKTYDEIMIGCRNFCRAEMELLHSKRFLCNIDDGLLRLKSEEVIKFC</sequence>
<proteinExistence type="inferred from homology"/>
<dbReference type="Proteomes" id="UP001153620">
    <property type="component" value="Chromosome 4"/>
</dbReference>
<dbReference type="SUPFAM" id="SSF55811">
    <property type="entry name" value="Nudix"/>
    <property type="match status" value="1"/>
</dbReference>
<evidence type="ECO:0000313" key="9">
    <source>
        <dbReference type="Proteomes" id="UP001153620"/>
    </source>
</evidence>
<evidence type="ECO:0000256" key="4">
    <source>
        <dbReference type="ARBA" id="ARBA00022723"/>
    </source>
</evidence>
<evidence type="ECO:0000256" key="6">
    <source>
        <dbReference type="ARBA" id="ARBA00022842"/>
    </source>
</evidence>
<keyword evidence="5" id="KW-0378">Hydrolase</keyword>
<evidence type="ECO:0000256" key="7">
    <source>
        <dbReference type="ARBA" id="ARBA00023211"/>
    </source>
</evidence>
<keyword evidence="4" id="KW-0479">Metal-binding</keyword>
<evidence type="ECO:0000313" key="8">
    <source>
        <dbReference type="EMBL" id="CAG9811235.1"/>
    </source>
</evidence>
<keyword evidence="6" id="KW-0460">Magnesium</keyword>
<dbReference type="OrthoDB" id="1695362at2759"/>
<dbReference type="AlphaFoldDB" id="A0A9N9S6S0"/>
<dbReference type="EMBL" id="OU895880">
    <property type="protein sequence ID" value="CAG9811235.1"/>
    <property type="molecule type" value="Genomic_DNA"/>
</dbReference>
<dbReference type="PANTHER" id="PTHR12318">
    <property type="entry name" value="TESTOSTERONE-REGULATED PROTEIN RP2"/>
    <property type="match status" value="1"/>
</dbReference>
<keyword evidence="7" id="KW-0464">Manganese</keyword>
<keyword evidence="9" id="KW-1185">Reference proteome</keyword>
<organism evidence="8 9">
    <name type="scientific">Chironomus riparius</name>
    <dbReference type="NCBI Taxonomy" id="315576"/>
    <lineage>
        <taxon>Eukaryota</taxon>
        <taxon>Metazoa</taxon>
        <taxon>Ecdysozoa</taxon>
        <taxon>Arthropoda</taxon>
        <taxon>Hexapoda</taxon>
        <taxon>Insecta</taxon>
        <taxon>Pterygota</taxon>
        <taxon>Neoptera</taxon>
        <taxon>Endopterygota</taxon>
        <taxon>Diptera</taxon>
        <taxon>Nematocera</taxon>
        <taxon>Chironomoidea</taxon>
        <taxon>Chironomidae</taxon>
        <taxon>Chironominae</taxon>
        <taxon>Chironomus</taxon>
    </lineage>
</organism>
<reference evidence="8" key="2">
    <citation type="submission" date="2022-10" db="EMBL/GenBank/DDBJ databases">
        <authorList>
            <consortium name="ENA_rothamsted_submissions"/>
            <consortium name="culmorum"/>
            <person name="King R."/>
        </authorList>
    </citation>
    <scope>NUCLEOTIDE SEQUENCE</scope>
</reference>
<dbReference type="InterPro" id="IPR039121">
    <property type="entry name" value="NUDT19"/>
</dbReference>
<evidence type="ECO:0000256" key="3">
    <source>
        <dbReference type="ARBA" id="ARBA00005582"/>
    </source>
</evidence>
<dbReference type="GO" id="GO:0046872">
    <property type="term" value="F:metal ion binding"/>
    <property type="evidence" value="ECO:0007669"/>
    <property type="project" value="UniProtKB-KW"/>
</dbReference>
<dbReference type="GO" id="GO:0016818">
    <property type="term" value="F:hydrolase activity, acting on acid anhydrides, in phosphorus-containing anhydrides"/>
    <property type="evidence" value="ECO:0007669"/>
    <property type="project" value="InterPro"/>
</dbReference>
<gene>
    <name evidence="8" type="ORF">CHIRRI_LOCUS14044</name>
</gene>
<dbReference type="InterPro" id="IPR015797">
    <property type="entry name" value="NUDIX_hydrolase-like_dom_sf"/>
</dbReference>
<evidence type="ECO:0000256" key="1">
    <source>
        <dbReference type="ARBA" id="ARBA00001936"/>
    </source>
</evidence>
<dbReference type="GO" id="GO:0005739">
    <property type="term" value="C:mitochondrion"/>
    <property type="evidence" value="ECO:0007669"/>
    <property type="project" value="TreeGrafter"/>
</dbReference>
<accession>A0A9N9S6S0</accession>
<comment type="cofactor">
    <cofactor evidence="1">
        <name>Mn(2+)</name>
        <dbReference type="ChEBI" id="CHEBI:29035"/>
    </cofactor>
</comment>
<evidence type="ECO:0000256" key="2">
    <source>
        <dbReference type="ARBA" id="ARBA00001946"/>
    </source>
</evidence>
<protein>
    <recommendedName>
        <fullName evidence="10">Nudix hydrolase domain-containing protein</fullName>
    </recommendedName>
</protein>
<name>A0A9N9S6S0_9DIPT</name>
<comment type="cofactor">
    <cofactor evidence="2">
        <name>Mg(2+)</name>
        <dbReference type="ChEBI" id="CHEBI:18420"/>
    </cofactor>
</comment>
<reference evidence="8" key="1">
    <citation type="submission" date="2022-01" db="EMBL/GenBank/DDBJ databases">
        <authorList>
            <person name="King R."/>
        </authorList>
    </citation>
    <scope>NUCLEOTIDE SEQUENCE</scope>
</reference>
<evidence type="ECO:0000256" key="5">
    <source>
        <dbReference type="ARBA" id="ARBA00022801"/>
    </source>
</evidence>